<evidence type="ECO:0000313" key="4">
    <source>
        <dbReference type="Proteomes" id="UP001432166"/>
    </source>
</evidence>
<keyword evidence="1" id="KW-1133">Transmembrane helix</keyword>
<evidence type="ECO:0000259" key="2">
    <source>
        <dbReference type="Pfam" id="PF14219"/>
    </source>
</evidence>
<protein>
    <submittedName>
        <fullName evidence="3">DUF4328 domain-containing protein</fullName>
    </submittedName>
</protein>
<sequence>MQLPHGPAWLRSPVGLGKAAAVAVGVAAATDLFAVWSGYVSYDVADRLVGDGFGAVPVTEVDRADTIYTATGVVQTVAFVVAIVLFLVWFQRVRVNAEVFDPFGHRMKRGWTCGSWFVPIVNLWFPRRIMEDVWDASVPAGRASHGLVNGWWAFWLLALFTDRYGATAYRRAETPGDVRDAFGAVILSDVAHLVAGVLAVLVILRLTRMQDEKARGGALTVAV</sequence>
<gene>
    <name evidence="3" type="ORF">OG288_17385</name>
</gene>
<feature type="transmembrane region" description="Helical" evidence="1">
    <location>
        <begin position="150"/>
        <end position="169"/>
    </location>
</feature>
<accession>A0ABZ1JEI4</accession>
<dbReference type="InterPro" id="IPR025565">
    <property type="entry name" value="DUF4328"/>
</dbReference>
<feature type="transmembrane region" description="Helical" evidence="1">
    <location>
        <begin position="181"/>
        <end position="204"/>
    </location>
</feature>
<keyword evidence="4" id="KW-1185">Reference proteome</keyword>
<dbReference type="RefSeq" id="WP_328937780.1">
    <property type="nucleotide sequence ID" value="NZ_CP108133.1"/>
</dbReference>
<proteinExistence type="predicted"/>
<feature type="transmembrane region" description="Helical" evidence="1">
    <location>
        <begin position="67"/>
        <end position="90"/>
    </location>
</feature>
<keyword evidence="1" id="KW-0812">Transmembrane</keyword>
<organism evidence="3 4">
    <name type="scientific">Streptomyces tauricus</name>
    <dbReference type="NCBI Taxonomy" id="68274"/>
    <lineage>
        <taxon>Bacteria</taxon>
        <taxon>Bacillati</taxon>
        <taxon>Actinomycetota</taxon>
        <taxon>Actinomycetes</taxon>
        <taxon>Kitasatosporales</taxon>
        <taxon>Streptomycetaceae</taxon>
        <taxon>Streptomyces</taxon>
        <taxon>Streptomyces aurantiacus group</taxon>
    </lineage>
</organism>
<feature type="transmembrane region" description="Helical" evidence="1">
    <location>
        <begin position="20"/>
        <end position="39"/>
    </location>
</feature>
<feature type="domain" description="DUF4328" evidence="2">
    <location>
        <begin position="59"/>
        <end position="208"/>
    </location>
</feature>
<dbReference type="Pfam" id="PF14219">
    <property type="entry name" value="DUF4328"/>
    <property type="match status" value="1"/>
</dbReference>
<evidence type="ECO:0000313" key="3">
    <source>
        <dbReference type="EMBL" id="WTP49925.1"/>
    </source>
</evidence>
<dbReference type="Proteomes" id="UP001432166">
    <property type="component" value="Chromosome"/>
</dbReference>
<name>A0ABZ1JEI4_9ACTN</name>
<keyword evidence="1" id="KW-0472">Membrane</keyword>
<reference evidence="3" key="1">
    <citation type="submission" date="2022-10" db="EMBL/GenBank/DDBJ databases">
        <title>The complete genomes of actinobacterial strains from the NBC collection.</title>
        <authorList>
            <person name="Joergensen T.S."/>
            <person name="Alvarez Arevalo M."/>
            <person name="Sterndorff E.B."/>
            <person name="Faurdal D."/>
            <person name="Vuksanovic O."/>
            <person name="Mourched A.-S."/>
            <person name="Charusanti P."/>
            <person name="Shaw S."/>
            <person name="Blin K."/>
            <person name="Weber T."/>
        </authorList>
    </citation>
    <scope>NUCLEOTIDE SEQUENCE</scope>
    <source>
        <strain evidence="3">NBC_00189</strain>
    </source>
</reference>
<dbReference type="EMBL" id="CP108133">
    <property type="protein sequence ID" value="WTP49925.1"/>
    <property type="molecule type" value="Genomic_DNA"/>
</dbReference>
<evidence type="ECO:0000256" key="1">
    <source>
        <dbReference type="SAM" id="Phobius"/>
    </source>
</evidence>